<evidence type="ECO:0000256" key="4">
    <source>
        <dbReference type="ARBA" id="ARBA00023136"/>
    </source>
</evidence>
<dbReference type="GO" id="GO:0009279">
    <property type="term" value="C:cell outer membrane"/>
    <property type="evidence" value="ECO:0007669"/>
    <property type="project" value="UniProtKB-SubCell"/>
</dbReference>
<dbReference type="InterPro" id="IPR011990">
    <property type="entry name" value="TPR-like_helical_dom_sf"/>
</dbReference>
<keyword evidence="3" id="KW-0732">Signal</keyword>
<accession>A0A5C1HZ37</accession>
<dbReference type="RefSeq" id="WP_112565776.1">
    <property type="nucleotide sequence ID" value="NZ_CP043450.1"/>
</dbReference>
<evidence type="ECO:0000259" key="6">
    <source>
        <dbReference type="Pfam" id="PF07980"/>
    </source>
</evidence>
<organism evidence="7 8">
    <name type="scientific">Mucilaginibacter rubeus</name>
    <dbReference type="NCBI Taxonomy" id="2027860"/>
    <lineage>
        <taxon>Bacteria</taxon>
        <taxon>Pseudomonadati</taxon>
        <taxon>Bacteroidota</taxon>
        <taxon>Sphingobacteriia</taxon>
        <taxon>Sphingobacteriales</taxon>
        <taxon>Sphingobacteriaceae</taxon>
        <taxon>Mucilaginibacter</taxon>
    </lineage>
</organism>
<dbReference type="AlphaFoldDB" id="A0A5C1HZ37"/>
<dbReference type="OrthoDB" id="5694214at2"/>
<comment type="similarity">
    <text evidence="2">Belongs to the SusD family.</text>
</comment>
<evidence type="ECO:0000313" key="7">
    <source>
        <dbReference type="EMBL" id="QEM10759.1"/>
    </source>
</evidence>
<comment type="subcellular location">
    <subcellularLocation>
        <location evidence="1">Cell outer membrane</location>
    </subcellularLocation>
</comment>
<dbReference type="InterPro" id="IPR012944">
    <property type="entry name" value="SusD_RagB_dom"/>
</dbReference>
<evidence type="ECO:0000256" key="5">
    <source>
        <dbReference type="ARBA" id="ARBA00023237"/>
    </source>
</evidence>
<dbReference type="KEGG" id="mrub:DEO27_012235"/>
<dbReference type="EMBL" id="CP043450">
    <property type="protein sequence ID" value="QEM10759.1"/>
    <property type="molecule type" value="Genomic_DNA"/>
</dbReference>
<keyword evidence="4" id="KW-0472">Membrane</keyword>
<feature type="domain" description="RagB/SusD" evidence="6">
    <location>
        <begin position="302"/>
        <end position="569"/>
    </location>
</feature>
<evidence type="ECO:0000256" key="2">
    <source>
        <dbReference type="ARBA" id="ARBA00006275"/>
    </source>
</evidence>
<dbReference type="Proteomes" id="UP000251402">
    <property type="component" value="Chromosome"/>
</dbReference>
<keyword evidence="5" id="KW-0998">Cell outer membrane</keyword>
<evidence type="ECO:0000256" key="1">
    <source>
        <dbReference type="ARBA" id="ARBA00004442"/>
    </source>
</evidence>
<evidence type="ECO:0000313" key="8">
    <source>
        <dbReference type="Proteomes" id="UP000251402"/>
    </source>
</evidence>
<gene>
    <name evidence="7" type="ORF">DEO27_012235</name>
</gene>
<protein>
    <submittedName>
        <fullName evidence="7">RagB/SusD family nutrient uptake outer membrane protein</fullName>
    </submittedName>
</protein>
<sequence length="570" mass="63935">MKTIKYLMLGLILGSLGCKKADDFLTKPPLDQFTDDTYWTSEGNVRTFAFGFYPTYFVGYASGFDLSWGGYFSGESLNDDFAPTTPTTFTKNVPATGGGWSFSNIRRANLFINRIQTVKMPDEAIKHWTGVARFFRGLEYANKVKAFGDYPWYGKVLLETDTKELYRPRDPRTTVMDSVLADFNYAAANVRTVDAGTGPQGLIVNRYVVLAFMSRVFLFEGAWEKYQANNQAKATEYFTAAKWAANEVITKGGYLVGPDYRKLFNSLDLTGNPEIILYRKYQTGLLTHSLESYVNNEPQTGASKNALDAYLCKDGLPIGVSPLYNGDKTVSDLMTDRDPRISATFVPTVRLNGVVSNYSSSGYAVLKFFNEDIKDLTDGNSNLNDTRAPVIRYGEVLINYAEATAELGTLTQADLDVSINKLRKRTGIGMPALQVIGDQPAVNGAVYDDPKRDPAVPSLLWEVRRERRIELMMEGFRNDDLKKWKKYAYLDTQGNPDINLGAWIKRADYPKTLSVAIQNNADEGYVVPATKSETQRIFNDPKVYLSPLPLDQIKLYKDQGVELKQNPGWQ</sequence>
<dbReference type="Pfam" id="PF07980">
    <property type="entry name" value="SusD_RagB"/>
    <property type="match status" value="1"/>
</dbReference>
<evidence type="ECO:0000256" key="3">
    <source>
        <dbReference type="ARBA" id="ARBA00022729"/>
    </source>
</evidence>
<keyword evidence="8" id="KW-1185">Reference proteome</keyword>
<reference evidence="7" key="1">
    <citation type="submission" date="2019-08" db="EMBL/GenBank/DDBJ databases">
        <title>Comparative genome analysis confer to the adaptation heavy metal polluted environment.</title>
        <authorList>
            <person name="Li Y."/>
        </authorList>
    </citation>
    <scope>NUCLEOTIDE SEQUENCE [LARGE SCALE GENOMIC DNA]</scope>
    <source>
        <strain evidence="7">P1</strain>
    </source>
</reference>
<name>A0A5C1HZ37_9SPHI</name>
<dbReference type="SUPFAM" id="SSF48452">
    <property type="entry name" value="TPR-like"/>
    <property type="match status" value="1"/>
</dbReference>
<dbReference type="Gene3D" id="1.25.40.390">
    <property type="match status" value="1"/>
</dbReference>
<proteinExistence type="inferred from homology"/>
<dbReference type="PROSITE" id="PS51257">
    <property type="entry name" value="PROKAR_LIPOPROTEIN"/>
    <property type="match status" value="1"/>
</dbReference>